<keyword evidence="3" id="KW-0233">DNA recombination</keyword>
<dbReference type="InterPro" id="IPR044068">
    <property type="entry name" value="CB"/>
</dbReference>
<dbReference type="AlphaFoldDB" id="A0A806KH05"/>
<evidence type="ECO:0000259" key="5">
    <source>
        <dbReference type="PROSITE" id="PS51898"/>
    </source>
</evidence>
<dbReference type="InterPro" id="IPR050090">
    <property type="entry name" value="Tyrosine_recombinase_XerCD"/>
</dbReference>
<evidence type="ECO:0000256" key="4">
    <source>
        <dbReference type="PROSITE-ProRule" id="PRU01248"/>
    </source>
</evidence>
<proteinExistence type="inferred from homology"/>
<dbReference type="InterPro" id="IPR010998">
    <property type="entry name" value="Integrase_recombinase_N"/>
</dbReference>
<dbReference type="InterPro" id="IPR002104">
    <property type="entry name" value="Integrase_catalytic"/>
</dbReference>
<organism evidence="7">
    <name type="scientific">uncultured bacterium contig00154</name>
    <dbReference type="NCBI Taxonomy" id="1181592"/>
    <lineage>
        <taxon>Bacteria</taxon>
        <taxon>environmental samples</taxon>
    </lineage>
</organism>
<dbReference type="GO" id="GO:0006310">
    <property type="term" value="P:DNA recombination"/>
    <property type="evidence" value="ECO:0007669"/>
    <property type="project" value="UniProtKB-KW"/>
</dbReference>
<dbReference type="Gene3D" id="1.10.443.10">
    <property type="entry name" value="Intergrase catalytic core"/>
    <property type="match status" value="1"/>
</dbReference>
<dbReference type="PROSITE" id="PS51900">
    <property type="entry name" value="CB"/>
    <property type="match status" value="1"/>
</dbReference>
<evidence type="ECO:0000256" key="2">
    <source>
        <dbReference type="ARBA" id="ARBA00023125"/>
    </source>
</evidence>
<dbReference type="Pfam" id="PF00589">
    <property type="entry name" value="Phage_integrase"/>
    <property type="match status" value="1"/>
</dbReference>
<name>A0A806KH05_9BACT</name>
<dbReference type="PROSITE" id="PS51898">
    <property type="entry name" value="TYR_RECOMBINASE"/>
    <property type="match status" value="1"/>
</dbReference>
<dbReference type="EMBL" id="JQ844255">
    <property type="protein sequence ID" value="AGS53877.1"/>
    <property type="molecule type" value="Genomic_DNA"/>
</dbReference>
<dbReference type="GO" id="GO:0003677">
    <property type="term" value="F:DNA binding"/>
    <property type="evidence" value="ECO:0007669"/>
    <property type="project" value="UniProtKB-UniRule"/>
</dbReference>
<dbReference type="CDD" id="cd01189">
    <property type="entry name" value="INT_ICEBs1_C_like"/>
    <property type="match status" value="1"/>
</dbReference>
<dbReference type="PANTHER" id="PTHR30349:SF64">
    <property type="entry name" value="PROPHAGE INTEGRASE INTD-RELATED"/>
    <property type="match status" value="1"/>
</dbReference>
<feature type="domain" description="Core-binding (CB)" evidence="6">
    <location>
        <begin position="67"/>
        <end position="149"/>
    </location>
</feature>
<evidence type="ECO:0000256" key="1">
    <source>
        <dbReference type="ARBA" id="ARBA00008857"/>
    </source>
</evidence>
<accession>A0A806KH05</accession>
<comment type="similarity">
    <text evidence="1">Belongs to the 'phage' integrase family.</text>
</comment>
<protein>
    <submittedName>
        <fullName evidence="7">Integrase</fullName>
    </submittedName>
</protein>
<dbReference type="PANTHER" id="PTHR30349">
    <property type="entry name" value="PHAGE INTEGRASE-RELATED"/>
    <property type="match status" value="1"/>
</dbReference>
<dbReference type="InterPro" id="IPR013762">
    <property type="entry name" value="Integrase-like_cat_sf"/>
</dbReference>
<reference evidence="7" key="1">
    <citation type="submission" date="2012-03" db="EMBL/GenBank/DDBJ databases">
        <title>Functional metagenomics reveals considerable lignocellulase gene clusters in the gut microbiome of a wood-feeding higher termite.</title>
        <authorList>
            <person name="Liu N."/>
        </authorList>
    </citation>
    <scope>NUCLEOTIDE SEQUENCE</scope>
</reference>
<dbReference type="InterPro" id="IPR011010">
    <property type="entry name" value="DNA_brk_join_enz"/>
</dbReference>
<sequence length="381" mass="42995">MIKAVKGAKTKSGLQKYRVRINYTAVTGEYKQLTRVAIGFEQAKLLESTLTNEYRNRTKSGTGSAKLTLDGLYADFVKAKGLEVRESTLQTYSFKYAEMIRPMLGNTRIDRLSKSLLQDWKNGLGEKGYALSTRQGAYRLFNGLLEYATRLDYLPSNPLRALGNFKETLTVKPDKPVYTLADFERFIAAARQAAQEYEERHGDYSEWAFYVFFFLAFHTGMRRGEILALRWSDLDGGEISVRRSVNQSLPGGERETAPKSLSSVRNVLISDDLNRVLGEHRQRQEQVDGFSEGWRICGGARTLCKTLLGRRSKKYAMAAGVHVINIHAQRHSYTTRLIANGGDIQAISEQLGHSNATITMAVYAHLLPHKRAELLNVLNRK</sequence>
<keyword evidence="2 4" id="KW-0238">DNA-binding</keyword>
<evidence type="ECO:0000313" key="7">
    <source>
        <dbReference type="EMBL" id="AGS53877.1"/>
    </source>
</evidence>
<feature type="domain" description="Tyr recombinase" evidence="5">
    <location>
        <begin position="173"/>
        <end position="376"/>
    </location>
</feature>
<evidence type="ECO:0000259" key="6">
    <source>
        <dbReference type="PROSITE" id="PS51900"/>
    </source>
</evidence>
<evidence type="ECO:0000256" key="3">
    <source>
        <dbReference type="ARBA" id="ARBA00023172"/>
    </source>
</evidence>
<dbReference type="GO" id="GO:0015074">
    <property type="term" value="P:DNA integration"/>
    <property type="evidence" value="ECO:0007669"/>
    <property type="project" value="InterPro"/>
</dbReference>
<dbReference type="Gene3D" id="1.10.150.130">
    <property type="match status" value="1"/>
</dbReference>
<dbReference type="SUPFAM" id="SSF56349">
    <property type="entry name" value="DNA breaking-rejoining enzymes"/>
    <property type="match status" value="1"/>
</dbReference>